<feature type="domain" description="FCP1 homology" evidence="2">
    <location>
        <begin position="221"/>
        <end position="420"/>
    </location>
</feature>
<feature type="compositionally biased region" description="Basic and acidic residues" evidence="1">
    <location>
        <begin position="506"/>
        <end position="515"/>
    </location>
</feature>
<evidence type="ECO:0000313" key="3">
    <source>
        <dbReference type="EMBL" id="KAJ5248954.1"/>
    </source>
</evidence>
<dbReference type="InterPro" id="IPR004274">
    <property type="entry name" value="FCP1_dom"/>
</dbReference>
<dbReference type="InterPro" id="IPR023214">
    <property type="entry name" value="HAD_sf"/>
</dbReference>
<dbReference type="SMART" id="SM00577">
    <property type="entry name" value="CPDc"/>
    <property type="match status" value="1"/>
</dbReference>
<dbReference type="GeneID" id="83197005"/>
<dbReference type="AlphaFoldDB" id="A0A9W9PLI7"/>
<reference evidence="3" key="2">
    <citation type="journal article" date="2023" name="IMA Fungus">
        <title>Comparative genomic study of the Penicillium genus elucidates a diverse pangenome and 15 lateral gene transfer events.</title>
        <authorList>
            <person name="Petersen C."/>
            <person name="Sorensen T."/>
            <person name="Nielsen M.R."/>
            <person name="Sondergaard T.E."/>
            <person name="Sorensen J.L."/>
            <person name="Fitzpatrick D.A."/>
            <person name="Frisvad J.C."/>
            <person name="Nielsen K.L."/>
        </authorList>
    </citation>
    <scope>NUCLEOTIDE SEQUENCE</scope>
    <source>
        <strain evidence="3">IBT 19713</strain>
    </source>
</reference>
<feature type="compositionally biased region" description="Basic residues" evidence="1">
    <location>
        <begin position="516"/>
        <end position="525"/>
    </location>
</feature>
<feature type="compositionally biased region" description="Basic and acidic residues" evidence="1">
    <location>
        <begin position="757"/>
        <end position="767"/>
    </location>
</feature>
<evidence type="ECO:0000256" key="1">
    <source>
        <dbReference type="SAM" id="MobiDB-lite"/>
    </source>
</evidence>
<protein>
    <recommendedName>
        <fullName evidence="2">FCP1 homology domain-containing protein</fullName>
    </recommendedName>
</protein>
<dbReference type="SUPFAM" id="SSF56784">
    <property type="entry name" value="HAD-like"/>
    <property type="match status" value="1"/>
</dbReference>
<feature type="compositionally biased region" description="Basic and acidic residues" evidence="1">
    <location>
        <begin position="450"/>
        <end position="462"/>
    </location>
</feature>
<reference evidence="3" key="1">
    <citation type="submission" date="2022-11" db="EMBL/GenBank/DDBJ databases">
        <authorList>
            <person name="Petersen C."/>
        </authorList>
    </citation>
    <scope>NUCLEOTIDE SEQUENCE</scope>
    <source>
        <strain evidence="3">IBT 19713</strain>
    </source>
</reference>
<feature type="region of interest" description="Disordered" evidence="1">
    <location>
        <begin position="677"/>
        <end position="767"/>
    </location>
</feature>
<accession>A0A9W9PLI7</accession>
<feature type="compositionally biased region" description="Polar residues" evidence="1">
    <location>
        <begin position="563"/>
        <end position="572"/>
    </location>
</feature>
<feature type="region of interest" description="Disordered" evidence="1">
    <location>
        <begin position="71"/>
        <end position="109"/>
    </location>
</feature>
<gene>
    <name evidence="3" type="ORF">N7468_000405</name>
</gene>
<dbReference type="OrthoDB" id="1711508at2759"/>
<name>A0A9W9PLI7_9EURO</name>
<proteinExistence type="predicted"/>
<dbReference type="PROSITE" id="PS50969">
    <property type="entry name" value="FCP1"/>
    <property type="match status" value="1"/>
</dbReference>
<organism evidence="3 4">
    <name type="scientific">Penicillium chermesinum</name>
    <dbReference type="NCBI Taxonomy" id="63820"/>
    <lineage>
        <taxon>Eukaryota</taxon>
        <taxon>Fungi</taxon>
        <taxon>Dikarya</taxon>
        <taxon>Ascomycota</taxon>
        <taxon>Pezizomycotina</taxon>
        <taxon>Eurotiomycetes</taxon>
        <taxon>Eurotiomycetidae</taxon>
        <taxon>Eurotiales</taxon>
        <taxon>Aspergillaceae</taxon>
        <taxon>Penicillium</taxon>
    </lineage>
</organism>
<feature type="compositionally biased region" description="Basic and acidic residues" evidence="1">
    <location>
        <begin position="21"/>
        <end position="39"/>
    </location>
</feature>
<dbReference type="EMBL" id="JAPQKS010000001">
    <property type="protein sequence ID" value="KAJ5248954.1"/>
    <property type="molecule type" value="Genomic_DNA"/>
</dbReference>
<feature type="compositionally biased region" description="Polar residues" evidence="1">
    <location>
        <begin position="1"/>
        <end position="12"/>
    </location>
</feature>
<keyword evidence="4" id="KW-1185">Reference proteome</keyword>
<dbReference type="Pfam" id="PF03031">
    <property type="entry name" value="NIF"/>
    <property type="match status" value="1"/>
</dbReference>
<dbReference type="Gene3D" id="3.40.50.1000">
    <property type="entry name" value="HAD superfamily/HAD-like"/>
    <property type="match status" value="1"/>
</dbReference>
<dbReference type="PANTHER" id="PTHR12210">
    <property type="entry name" value="DULLARD PROTEIN PHOSPHATASE"/>
    <property type="match status" value="1"/>
</dbReference>
<comment type="caution">
    <text evidence="3">The sequence shown here is derived from an EMBL/GenBank/DDBJ whole genome shotgun (WGS) entry which is preliminary data.</text>
</comment>
<feature type="compositionally biased region" description="Polar residues" evidence="1">
    <location>
        <begin position="99"/>
        <end position="109"/>
    </location>
</feature>
<dbReference type="InterPro" id="IPR050365">
    <property type="entry name" value="TIM50"/>
</dbReference>
<feature type="compositionally biased region" description="Basic residues" evidence="1">
    <location>
        <begin position="491"/>
        <end position="500"/>
    </location>
</feature>
<sequence length="767" mass="84020">MLPMFVSSSNSPPARLPSKRLSSEPEPRESAKVSRPGDGKRRRLESQAYSAASEPPVYSSRLYYAPVERGAERQSSWPNAPRNGYSGYSPPGSVYGPVTRSSLPGPNPQLPYNNQFSPYPQDFKRPSPGFIQSPAPPGAPILSTFNANAPFWNPANINPATDYHPPAYVNPPFFSPSYSHVSPDMNPMLPSHPLMNSVGGLEAPPYNTSLLRVWVRKERGQLHRPLLVILDLNGTLILRKHKKLPPSYTRRAGLDHFLDKLTSNYSVMIWTSSKPATCNAVCDELFPATGKRKLVARWDREKFGLTPRQYNSKLQVYKELHKVWEDPVIRSRYPGNKPIETGGKPGGKFARKKLAKQIAAVSASKTVGQWDQTNTVLIDDSKLKAISEPYNILEIPEFTNDATIDESDLFAKVLGRLHVLARHDDVSKVLRVWNERLADSGGNILDLDISPEKPDEPEIHDSEDSDIGGGTPLLPPQQPNNSNSNSNPASSRKKDRKNKNKPAPSPEEKAALKEAKKARKKARKAEKKEREALAPPVPSKKQKQAMQDDLSAEANALVMDLQSAPQIPSQQYDGPDDAGPKRSMPAQPVNQRKKKKNSKPNALLKDLSSNHQNTSDQREAMNAAISSAHDRNAPRHNFRPRNNPAQTATVEAPSAGAAVSIPGLVLSSPAETAAVALEHGHVDTIPAPLEAPRSPSPLTSEDEKVEAPDADSVYSPTSFAPAETEQPEQSAQPEQLERPDRPASPAISSVSGNSLLDRLEDGLGLRV</sequence>
<feature type="region of interest" description="Disordered" evidence="1">
    <location>
        <begin position="1"/>
        <end position="56"/>
    </location>
</feature>
<feature type="compositionally biased region" description="Low complexity" evidence="1">
    <location>
        <begin position="479"/>
        <end position="490"/>
    </location>
</feature>
<feature type="region of interest" description="Disordered" evidence="1">
    <location>
        <begin position="442"/>
        <end position="654"/>
    </location>
</feature>
<dbReference type="Proteomes" id="UP001150941">
    <property type="component" value="Unassembled WGS sequence"/>
</dbReference>
<dbReference type="InterPro" id="IPR036412">
    <property type="entry name" value="HAD-like_sf"/>
</dbReference>
<dbReference type="RefSeq" id="XP_058335733.1">
    <property type="nucleotide sequence ID" value="XM_058469702.1"/>
</dbReference>
<evidence type="ECO:0000313" key="4">
    <source>
        <dbReference type="Proteomes" id="UP001150941"/>
    </source>
</evidence>
<evidence type="ECO:0000259" key="2">
    <source>
        <dbReference type="PROSITE" id="PS50969"/>
    </source>
</evidence>